<feature type="compositionally biased region" description="Low complexity" evidence="1">
    <location>
        <begin position="166"/>
        <end position="176"/>
    </location>
</feature>
<evidence type="ECO:0000313" key="3">
    <source>
        <dbReference type="Proteomes" id="UP000297245"/>
    </source>
</evidence>
<organism evidence="2 3">
    <name type="scientific">Dendrothele bispora (strain CBS 962.96)</name>
    <dbReference type="NCBI Taxonomy" id="1314807"/>
    <lineage>
        <taxon>Eukaryota</taxon>
        <taxon>Fungi</taxon>
        <taxon>Dikarya</taxon>
        <taxon>Basidiomycota</taxon>
        <taxon>Agaricomycotina</taxon>
        <taxon>Agaricomycetes</taxon>
        <taxon>Agaricomycetidae</taxon>
        <taxon>Agaricales</taxon>
        <taxon>Agaricales incertae sedis</taxon>
        <taxon>Dendrothele</taxon>
    </lineage>
</organism>
<feature type="compositionally biased region" description="Pro residues" evidence="1">
    <location>
        <begin position="67"/>
        <end position="76"/>
    </location>
</feature>
<feature type="compositionally biased region" description="Polar residues" evidence="1">
    <location>
        <begin position="44"/>
        <end position="66"/>
    </location>
</feature>
<feature type="compositionally biased region" description="Low complexity" evidence="1">
    <location>
        <begin position="810"/>
        <end position="844"/>
    </location>
</feature>
<feature type="compositionally biased region" description="Acidic residues" evidence="1">
    <location>
        <begin position="898"/>
        <end position="914"/>
    </location>
</feature>
<protein>
    <submittedName>
        <fullName evidence="2">Uncharacterized protein</fullName>
    </submittedName>
</protein>
<feature type="compositionally biased region" description="Low complexity" evidence="1">
    <location>
        <begin position="930"/>
        <end position="949"/>
    </location>
</feature>
<dbReference type="OrthoDB" id="3271284at2759"/>
<dbReference type="Proteomes" id="UP000297245">
    <property type="component" value="Unassembled WGS sequence"/>
</dbReference>
<sequence>MTDSDNVSVRSASPARPRGGRPAPLGPRLRQQSSFGNLLPLDGQASTSNRDSTLSTHSRESTSTLYSPPPSSPAFPPTSTGSPKNTLAVISESPVQSDPLQSVHSDDGHHEVTNSTLIAVPAPPPLTGVPTSTTTASPIPSRAPSPAAQPSPVHSSEPSLPPDPLPVTSSPVPSPRTRVVSKQATLLPPPQIKFESMQIQWKGLPLEAALWTFDSQELQNIVSRAIRSSAQESFIRLLSIKQLDDELPTELERLKNLKATTQAKYRFNAQRRTMLLQALMSYSETSGGGEKDGGGGGATAGRLASQLSETTIECDKLSQDLVGIMDQMGQIQRLLDVHWASALAIALRKLNGSYGKRTADLREARQRISHLEGELDDAWQEAEKMAQEIDDINALDSDSEDEDISRVVIQKAEVISVPQARPIYLSSPPLEPERSSLDQEILNDPLPPLPGSAVGPRFPISPTDDDDVISIRSKKSTKSYKSHKSLGGQSRVSVVSAARKRSTRTSMGSLRLPIRLFNPHGRENPPVPAIPKHLSPIGPPIPLSRDPSNSSSNSPSTSHPLNVLKSRNASDISIVDETLTPAQFKAVQDSPVVQSARRVSIDELDIEPSVVPQLPGSKYQLPPPTRAKPTSTMDDLYLPRKGSIEDGTSSIGKGSVGVIPGGSSMSGYGTGLAPVRRRRGSVDEQSIIANARRIGKDRQSQSIPSIWMNADATPATSHASRSSRVSSPIPNDHDPNGVDTTNGIPSGSGPTRVFTPEYKLSPGPNSSNTALSNTILEPLRFKSESDEEGVVFTTAGSPLSPSAARNTAIVSPISPSSSNDAAPSSFSPFAGAPSRSRLSRSNSKSTRDKLKTFSKRMSISGMFQMTGHGKGRDANDDVAGGTGRSSQSSSRNGAAPIEEGDDEGEDGREEDMDVAQDIGDWEKEMGYKARSSSRPSTSRSTPITGRSGSVAKMSMKSRGSTSTTSFLSLK</sequence>
<feature type="compositionally biased region" description="Polar residues" evidence="1">
    <location>
        <begin position="957"/>
        <end position="970"/>
    </location>
</feature>
<feature type="compositionally biased region" description="Low complexity" evidence="1">
    <location>
        <begin position="10"/>
        <end position="30"/>
    </location>
</feature>
<proteinExistence type="predicted"/>
<accession>A0A4S8LI34</accession>
<feature type="compositionally biased region" description="Basic residues" evidence="1">
    <location>
        <begin position="472"/>
        <end position="484"/>
    </location>
</feature>
<dbReference type="AlphaFoldDB" id="A0A4S8LI34"/>
<evidence type="ECO:0000313" key="2">
    <source>
        <dbReference type="EMBL" id="THU88737.1"/>
    </source>
</evidence>
<feature type="region of interest" description="Disordered" evidence="1">
    <location>
        <begin position="611"/>
        <end position="635"/>
    </location>
</feature>
<name>A0A4S8LI34_DENBC</name>
<feature type="compositionally biased region" description="Low complexity" evidence="1">
    <location>
        <begin position="717"/>
        <end position="727"/>
    </location>
</feature>
<keyword evidence="3" id="KW-1185">Reference proteome</keyword>
<feature type="region of interest" description="Disordered" evidence="1">
    <location>
        <begin position="710"/>
        <end position="771"/>
    </location>
</feature>
<feature type="compositionally biased region" description="Polar residues" evidence="1">
    <location>
        <begin position="93"/>
        <end position="103"/>
    </location>
</feature>
<feature type="compositionally biased region" description="Polar residues" evidence="1">
    <location>
        <begin position="738"/>
        <end position="749"/>
    </location>
</feature>
<dbReference type="EMBL" id="ML179397">
    <property type="protein sequence ID" value="THU88737.1"/>
    <property type="molecule type" value="Genomic_DNA"/>
</dbReference>
<gene>
    <name evidence="2" type="ORF">K435DRAFT_865976</name>
</gene>
<feature type="region of interest" description="Disordered" evidence="1">
    <location>
        <begin position="810"/>
        <end position="970"/>
    </location>
</feature>
<feature type="compositionally biased region" description="Low complexity" evidence="1">
    <location>
        <begin position="547"/>
        <end position="558"/>
    </location>
</feature>
<feature type="compositionally biased region" description="Low complexity" evidence="1">
    <location>
        <begin position="130"/>
        <end position="140"/>
    </location>
</feature>
<reference evidence="2 3" key="1">
    <citation type="journal article" date="2019" name="Nat. Ecol. Evol.">
        <title>Megaphylogeny resolves global patterns of mushroom evolution.</title>
        <authorList>
            <person name="Varga T."/>
            <person name="Krizsan K."/>
            <person name="Foldi C."/>
            <person name="Dima B."/>
            <person name="Sanchez-Garcia M."/>
            <person name="Sanchez-Ramirez S."/>
            <person name="Szollosi G.J."/>
            <person name="Szarkandi J.G."/>
            <person name="Papp V."/>
            <person name="Albert L."/>
            <person name="Andreopoulos W."/>
            <person name="Angelini C."/>
            <person name="Antonin V."/>
            <person name="Barry K.W."/>
            <person name="Bougher N.L."/>
            <person name="Buchanan P."/>
            <person name="Buyck B."/>
            <person name="Bense V."/>
            <person name="Catcheside P."/>
            <person name="Chovatia M."/>
            <person name="Cooper J."/>
            <person name="Damon W."/>
            <person name="Desjardin D."/>
            <person name="Finy P."/>
            <person name="Geml J."/>
            <person name="Haridas S."/>
            <person name="Hughes K."/>
            <person name="Justo A."/>
            <person name="Karasinski D."/>
            <person name="Kautmanova I."/>
            <person name="Kiss B."/>
            <person name="Kocsube S."/>
            <person name="Kotiranta H."/>
            <person name="LaButti K.M."/>
            <person name="Lechner B.E."/>
            <person name="Liimatainen K."/>
            <person name="Lipzen A."/>
            <person name="Lukacs Z."/>
            <person name="Mihaltcheva S."/>
            <person name="Morgado L.N."/>
            <person name="Niskanen T."/>
            <person name="Noordeloos M.E."/>
            <person name="Ohm R.A."/>
            <person name="Ortiz-Santana B."/>
            <person name="Ovrebo C."/>
            <person name="Racz N."/>
            <person name="Riley R."/>
            <person name="Savchenko A."/>
            <person name="Shiryaev A."/>
            <person name="Soop K."/>
            <person name="Spirin V."/>
            <person name="Szebenyi C."/>
            <person name="Tomsovsky M."/>
            <person name="Tulloss R.E."/>
            <person name="Uehling J."/>
            <person name="Grigoriev I.V."/>
            <person name="Vagvolgyi C."/>
            <person name="Papp T."/>
            <person name="Martin F.M."/>
            <person name="Miettinen O."/>
            <person name="Hibbett D.S."/>
            <person name="Nagy L.G."/>
        </authorList>
    </citation>
    <scope>NUCLEOTIDE SEQUENCE [LARGE SCALE GENOMIC DNA]</scope>
    <source>
        <strain evidence="2 3">CBS 962.96</strain>
    </source>
</reference>
<feature type="region of interest" description="Disordered" evidence="1">
    <location>
        <begin position="423"/>
        <end position="564"/>
    </location>
</feature>
<feature type="region of interest" description="Disordered" evidence="1">
    <location>
        <begin position="1"/>
        <end position="176"/>
    </location>
</feature>
<evidence type="ECO:0000256" key="1">
    <source>
        <dbReference type="SAM" id="MobiDB-lite"/>
    </source>
</evidence>